<proteinExistence type="predicted"/>
<dbReference type="PROSITE" id="PS00188">
    <property type="entry name" value="BIOTIN"/>
    <property type="match status" value="1"/>
</dbReference>
<evidence type="ECO:0000313" key="3">
    <source>
        <dbReference type="EMBL" id="NWK54373.1"/>
    </source>
</evidence>
<sequence length="124" mass="12166">MKQLRITVEGKTYDVTVEVTDDDAPAQAAAAAAPAAAAPAAAAPVTAPPVAKAAEGDVVSPLAGVVQAIEVAAGASVNEGDLVITLEAMKMYTSINAPGAGTVTAIHVNVGDAVDEGQPLYTLG</sequence>
<accession>A0A851G9U5</accession>
<evidence type="ECO:0000256" key="1">
    <source>
        <dbReference type="ARBA" id="ARBA00023267"/>
    </source>
</evidence>
<dbReference type="AlphaFoldDB" id="A0A851G9U5"/>
<reference evidence="3 4" key="1">
    <citation type="submission" date="2020-07" db="EMBL/GenBank/DDBJ databases">
        <title>Roseicoccus Jingziensis gen. nov., sp. nov., isolated from coastal seawater.</title>
        <authorList>
            <person name="Feng X."/>
        </authorList>
    </citation>
    <scope>NUCLEOTIDE SEQUENCE [LARGE SCALE GENOMIC DNA]</scope>
    <source>
        <strain evidence="3 4">N1E253</strain>
    </source>
</reference>
<dbReference type="Gene3D" id="2.40.50.100">
    <property type="match status" value="1"/>
</dbReference>
<dbReference type="Pfam" id="PF00364">
    <property type="entry name" value="Biotin_lipoyl"/>
    <property type="match status" value="1"/>
</dbReference>
<dbReference type="PANTHER" id="PTHR45266">
    <property type="entry name" value="OXALOACETATE DECARBOXYLASE ALPHA CHAIN"/>
    <property type="match status" value="1"/>
</dbReference>
<organism evidence="3 4">
    <name type="scientific">Oceaniferula marina</name>
    <dbReference type="NCBI Taxonomy" id="2748318"/>
    <lineage>
        <taxon>Bacteria</taxon>
        <taxon>Pseudomonadati</taxon>
        <taxon>Verrucomicrobiota</taxon>
        <taxon>Verrucomicrobiia</taxon>
        <taxon>Verrucomicrobiales</taxon>
        <taxon>Verrucomicrobiaceae</taxon>
        <taxon>Oceaniferula</taxon>
    </lineage>
</organism>
<comment type="caution">
    <text evidence="3">The sequence shown here is derived from an EMBL/GenBank/DDBJ whole genome shotgun (WGS) entry which is preliminary data.</text>
</comment>
<dbReference type="CDD" id="cd06850">
    <property type="entry name" value="biotinyl_domain"/>
    <property type="match status" value="1"/>
</dbReference>
<evidence type="ECO:0000313" key="4">
    <source>
        <dbReference type="Proteomes" id="UP000557872"/>
    </source>
</evidence>
<gene>
    <name evidence="3" type="ORF">HW115_02030</name>
</gene>
<feature type="domain" description="Lipoyl-binding" evidence="2">
    <location>
        <begin position="42"/>
        <end position="124"/>
    </location>
</feature>
<protein>
    <submittedName>
        <fullName evidence="3">Acetyl-CoA carboxylase biotin carboxyl carrier protein subunit</fullName>
    </submittedName>
</protein>
<dbReference type="Proteomes" id="UP000557872">
    <property type="component" value="Unassembled WGS sequence"/>
</dbReference>
<dbReference type="RefSeq" id="WP_178930908.1">
    <property type="nucleotide sequence ID" value="NZ_JACBAZ010000001.1"/>
</dbReference>
<keyword evidence="4" id="KW-1185">Reference proteome</keyword>
<keyword evidence="1" id="KW-0092">Biotin</keyword>
<dbReference type="FunFam" id="2.40.50.100:FF:000003">
    <property type="entry name" value="Acetyl-CoA carboxylase biotin carboxyl carrier protein"/>
    <property type="match status" value="1"/>
</dbReference>
<dbReference type="InterPro" id="IPR001882">
    <property type="entry name" value="Biotin_BS"/>
</dbReference>
<dbReference type="SUPFAM" id="SSF51230">
    <property type="entry name" value="Single hybrid motif"/>
    <property type="match status" value="1"/>
</dbReference>
<name>A0A851G9U5_9BACT</name>
<dbReference type="InterPro" id="IPR000089">
    <property type="entry name" value="Biotin_lipoyl"/>
</dbReference>
<dbReference type="EMBL" id="JACBAZ010000001">
    <property type="protein sequence ID" value="NWK54373.1"/>
    <property type="molecule type" value="Genomic_DNA"/>
</dbReference>
<dbReference type="PROSITE" id="PS50968">
    <property type="entry name" value="BIOTINYL_LIPOYL"/>
    <property type="match status" value="1"/>
</dbReference>
<dbReference type="InterPro" id="IPR050709">
    <property type="entry name" value="Biotin_Carboxyl_Carrier/Decarb"/>
</dbReference>
<dbReference type="InterPro" id="IPR011053">
    <property type="entry name" value="Single_hybrid_motif"/>
</dbReference>
<evidence type="ECO:0000259" key="2">
    <source>
        <dbReference type="PROSITE" id="PS50968"/>
    </source>
</evidence>
<dbReference type="PANTHER" id="PTHR45266:SF3">
    <property type="entry name" value="OXALOACETATE DECARBOXYLASE ALPHA CHAIN"/>
    <property type="match status" value="1"/>
</dbReference>